<protein>
    <submittedName>
        <fullName evidence="6">Complex I intermediate-associated protein 30, mitochondrial</fullName>
    </submittedName>
</protein>
<evidence type="ECO:0000256" key="3">
    <source>
        <dbReference type="ARBA" id="ARBA00023128"/>
    </source>
</evidence>
<evidence type="ECO:0000259" key="5">
    <source>
        <dbReference type="Pfam" id="PF08547"/>
    </source>
</evidence>
<comment type="similarity">
    <text evidence="2">Belongs to the CIA30 family.</text>
</comment>
<dbReference type="GO" id="GO:0005739">
    <property type="term" value="C:mitochondrion"/>
    <property type="evidence" value="ECO:0007669"/>
    <property type="project" value="UniProtKB-SubCell"/>
</dbReference>
<dbReference type="Proteomes" id="UP001054837">
    <property type="component" value="Unassembled WGS sequence"/>
</dbReference>
<dbReference type="InterPro" id="IPR039131">
    <property type="entry name" value="NDUFAF1"/>
</dbReference>
<dbReference type="PANTHER" id="PTHR13194:SF18">
    <property type="entry name" value="COMPLEX I INTERMEDIATE-ASSOCIATED PROTEIN 30, MITOCHONDRIAL"/>
    <property type="match status" value="1"/>
</dbReference>
<evidence type="ECO:0000256" key="2">
    <source>
        <dbReference type="ARBA" id="ARBA00007884"/>
    </source>
</evidence>
<keyword evidence="3" id="KW-0496">Mitochondrion</keyword>
<evidence type="ECO:0000313" key="7">
    <source>
        <dbReference type="Proteomes" id="UP001054837"/>
    </source>
</evidence>
<evidence type="ECO:0000256" key="1">
    <source>
        <dbReference type="ARBA" id="ARBA00004173"/>
    </source>
</evidence>
<keyword evidence="4" id="KW-0143">Chaperone</keyword>
<dbReference type="Pfam" id="PF08547">
    <property type="entry name" value="CIA30"/>
    <property type="match status" value="1"/>
</dbReference>
<dbReference type="InterPro" id="IPR013857">
    <property type="entry name" value="NADH-UbQ_OxRdtase-assoc_prot30"/>
</dbReference>
<dbReference type="AlphaFoldDB" id="A0AAV4SSG9"/>
<comment type="subcellular location">
    <subcellularLocation>
        <location evidence="1">Mitochondrion</location>
    </subcellularLocation>
</comment>
<evidence type="ECO:0000313" key="6">
    <source>
        <dbReference type="EMBL" id="GIY37358.1"/>
    </source>
</evidence>
<feature type="domain" description="NADH:ubiquinone oxidoreductase intermediate-associated protein 30" evidence="5">
    <location>
        <begin position="107"/>
        <end position="279"/>
    </location>
</feature>
<dbReference type="GO" id="GO:0032981">
    <property type="term" value="P:mitochondrial respiratory chain complex I assembly"/>
    <property type="evidence" value="ECO:0007669"/>
    <property type="project" value="TreeGrafter"/>
</dbReference>
<dbReference type="EMBL" id="BPLQ01008444">
    <property type="protein sequence ID" value="GIY37358.1"/>
    <property type="molecule type" value="Genomic_DNA"/>
</dbReference>
<dbReference type="InterPro" id="IPR008979">
    <property type="entry name" value="Galactose-bd-like_sf"/>
</dbReference>
<sequence>MKNISCFIKYNYLLCHHFQRKLPVACIASLNNRRSFSKTAVQNSFYERNNRGSEYPVYPLDKKHWTQHIKDGSKISLEECKLFWEETKEHFRNDPKIYSDGDSEVVFRFDSKDCLQKWRLGSDKLNNEGFSECNFEINDRGKGVFYGNIDTTPPRDGRNRISGFCGIKSVRKTKSFLRDDWFNWTGFTHFEIRVKGDGRNYMINLGLGMYFDVSWFDTFTYVLHTRGGPYWQVVRIPFSKFFLTAKGRTQDAQNPIPLHKVNSIGITAAVVSGPFHLEIDYIGVHRDASHTEESAYELYKIPKEIVSA</sequence>
<dbReference type="GO" id="GO:0006120">
    <property type="term" value="P:mitochondrial electron transport, NADH to ubiquinone"/>
    <property type="evidence" value="ECO:0007669"/>
    <property type="project" value="TreeGrafter"/>
</dbReference>
<comment type="caution">
    <text evidence="6">The sequence shown here is derived from an EMBL/GenBank/DDBJ whole genome shotgun (WGS) entry which is preliminary data.</text>
</comment>
<gene>
    <name evidence="6" type="primary">CIA30</name>
    <name evidence="6" type="ORF">CDAR_446401</name>
</gene>
<dbReference type="GO" id="GO:0051082">
    <property type="term" value="F:unfolded protein binding"/>
    <property type="evidence" value="ECO:0007669"/>
    <property type="project" value="TreeGrafter"/>
</dbReference>
<accession>A0AAV4SSG9</accession>
<evidence type="ECO:0000256" key="4">
    <source>
        <dbReference type="ARBA" id="ARBA00023186"/>
    </source>
</evidence>
<dbReference type="SUPFAM" id="SSF49785">
    <property type="entry name" value="Galactose-binding domain-like"/>
    <property type="match status" value="1"/>
</dbReference>
<reference evidence="6 7" key="1">
    <citation type="submission" date="2021-06" db="EMBL/GenBank/DDBJ databases">
        <title>Caerostris darwini draft genome.</title>
        <authorList>
            <person name="Kono N."/>
            <person name="Arakawa K."/>
        </authorList>
    </citation>
    <scope>NUCLEOTIDE SEQUENCE [LARGE SCALE GENOMIC DNA]</scope>
</reference>
<name>A0AAV4SSG9_9ARAC</name>
<proteinExistence type="inferred from homology"/>
<dbReference type="PANTHER" id="PTHR13194">
    <property type="entry name" value="COMPLEX I INTERMEDIATE-ASSOCIATED PROTEIN 30"/>
    <property type="match status" value="1"/>
</dbReference>
<keyword evidence="7" id="KW-1185">Reference proteome</keyword>
<organism evidence="6 7">
    <name type="scientific">Caerostris darwini</name>
    <dbReference type="NCBI Taxonomy" id="1538125"/>
    <lineage>
        <taxon>Eukaryota</taxon>
        <taxon>Metazoa</taxon>
        <taxon>Ecdysozoa</taxon>
        <taxon>Arthropoda</taxon>
        <taxon>Chelicerata</taxon>
        <taxon>Arachnida</taxon>
        <taxon>Araneae</taxon>
        <taxon>Araneomorphae</taxon>
        <taxon>Entelegynae</taxon>
        <taxon>Araneoidea</taxon>
        <taxon>Araneidae</taxon>
        <taxon>Caerostris</taxon>
    </lineage>
</organism>